<dbReference type="InterPro" id="IPR038765">
    <property type="entry name" value="Papain-like_cys_pep_sf"/>
</dbReference>
<dbReference type="SUPFAM" id="SSF53187">
    <property type="entry name" value="Zn-dependent exopeptidases"/>
    <property type="match status" value="1"/>
</dbReference>
<dbReference type="Proteomes" id="UP001205609">
    <property type="component" value="Unassembled WGS sequence"/>
</dbReference>
<dbReference type="Pfam" id="PF25606">
    <property type="entry name" value="SH3b_P2"/>
    <property type="match status" value="1"/>
</dbReference>
<organism evidence="2 3">
    <name type="scientific">Staphylococcus americanisciuri</name>
    <dbReference type="NCBI Taxonomy" id="2973940"/>
    <lineage>
        <taxon>Bacteria</taxon>
        <taxon>Bacillati</taxon>
        <taxon>Bacillota</taxon>
        <taxon>Bacilli</taxon>
        <taxon>Bacillales</taxon>
        <taxon>Staphylococcaceae</taxon>
        <taxon>Staphylococcus</taxon>
    </lineage>
</organism>
<protein>
    <submittedName>
        <fullName evidence="2">N-acetylmuramoyl-L-alanine amidase</fullName>
        <ecNumber evidence="2">3.5.1.28</ecNumber>
    </submittedName>
</protein>
<accession>A0ABT2F1U4</accession>
<proteinExistence type="predicted"/>
<feature type="domain" description="Peptidase C51" evidence="1">
    <location>
        <begin position="4"/>
        <end position="143"/>
    </location>
</feature>
<dbReference type="Pfam" id="PF05257">
    <property type="entry name" value="CHAP"/>
    <property type="match status" value="1"/>
</dbReference>
<dbReference type="PROSITE" id="PS50911">
    <property type="entry name" value="CHAP"/>
    <property type="match status" value="1"/>
</dbReference>
<dbReference type="InterPro" id="IPR057958">
    <property type="entry name" value="SH3b_P2_dom"/>
</dbReference>
<dbReference type="Gene3D" id="2.30.30.40">
    <property type="entry name" value="SH3 Domains"/>
    <property type="match status" value="1"/>
</dbReference>
<keyword evidence="3" id="KW-1185">Reference proteome</keyword>
<dbReference type="SUPFAM" id="SSF54001">
    <property type="entry name" value="Cysteine proteinases"/>
    <property type="match status" value="1"/>
</dbReference>
<evidence type="ECO:0000313" key="2">
    <source>
        <dbReference type="EMBL" id="MCS4486395.1"/>
    </source>
</evidence>
<dbReference type="GO" id="GO:0008745">
    <property type="term" value="F:N-acetylmuramoyl-L-alanine amidase activity"/>
    <property type="evidence" value="ECO:0007669"/>
    <property type="project" value="UniProtKB-EC"/>
</dbReference>
<keyword evidence="2" id="KW-0378">Hydrolase</keyword>
<dbReference type="InterPro" id="IPR002508">
    <property type="entry name" value="MurNAc-LAA_cat"/>
</dbReference>
<dbReference type="EC" id="3.5.1.28" evidence="2"/>
<dbReference type="Gene3D" id="3.90.1720.10">
    <property type="entry name" value="endopeptidase domain like (from Nostoc punctiforme)"/>
    <property type="match status" value="1"/>
</dbReference>
<dbReference type="PANTHER" id="PTHR30404:SF8">
    <property type="entry name" value="AUTOLYSIN PH-RELATED"/>
    <property type="match status" value="1"/>
</dbReference>
<dbReference type="InterPro" id="IPR007921">
    <property type="entry name" value="CHAP_dom"/>
</dbReference>
<dbReference type="PANTHER" id="PTHR30404">
    <property type="entry name" value="N-ACETYLMURAMOYL-L-ALANINE AMIDASE"/>
    <property type="match status" value="1"/>
</dbReference>
<sequence>MRTKNEAINWINKSVGKQFDFDKCYGYQCYDYANAYFYYMTGLVLHGLYAKNIATDNAKTLASIATVYDNTPEFLPQAGDIVVFNGCYGNGAGHVAVVTQATLDSFEVVEQNWFGGGFVNGAPGWEAATRRWHYYDNPMTFIRLHYAEKKSFRNLIPASAPKAIKRKIVLVAGHGYNDPGAIGNGTNERDFIRKYIVPNVAKYLRTAGHDVYVYGGSTMNQDMYQDTAYGQQVGNRRDYGLYWVKNVQKPDAIIEFHLDAAGASANGGHVIISGQFKADTIDNTIQSVIKSNVGQIRGVTGRNDLLNANVSAEINVNYRLAELGFITNQKDMDYIKKNYDRYAKDIAGAIHGKPIGGVAAGQKQVQQTVWNWGGIFYPNTAIKVRRLPGLAGEVVDEASWLYSKDDWVKFDQIIKKDGYWWIRFKYQAPGASKKNFYCAVCKITDKDEKIKNEKYWGSIEWA</sequence>
<dbReference type="CDD" id="cd02696">
    <property type="entry name" value="MurNAc-LAA"/>
    <property type="match status" value="1"/>
</dbReference>
<comment type="caution">
    <text evidence="2">The sequence shown here is derived from an EMBL/GenBank/DDBJ whole genome shotgun (WGS) entry which is preliminary data.</text>
</comment>
<gene>
    <name evidence="2" type="ORF">NXS11_05730</name>
</gene>
<dbReference type="Gene3D" id="3.40.630.40">
    <property type="entry name" value="Zn-dependent exopeptidases"/>
    <property type="match status" value="1"/>
</dbReference>
<dbReference type="Pfam" id="PF01520">
    <property type="entry name" value="Amidase_3"/>
    <property type="match status" value="1"/>
</dbReference>
<dbReference type="SMART" id="SM00646">
    <property type="entry name" value="Ami_3"/>
    <property type="match status" value="1"/>
</dbReference>
<dbReference type="RefSeq" id="WP_259199704.1">
    <property type="nucleotide sequence ID" value="NZ_JANUXY010000004.1"/>
</dbReference>
<evidence type="ECO:0000259" key="1">
    <source>
        <dbReference type="PROSITE" id="PS50911"/>
    </source>
</evidence>
<dbReference type="EMBL" id="JANUXY010000004">
    <property type="protein sequence ID" value="MCS4486395.1"/>
    <property type="molecule type" value="Genomic_DNA"/>
</dbReference>
<evidence type="ECO:0000313" key="3">
    <source>
        <dbReference type="Proteomes" id="UP001205609"/>
    </source>
</evidence>
<name>A0ABT2F1U4_9STAP</name>
<reference evidence="2 3" key="1">
    <citation type="journal article" date="2023" name="Int. J. Syst. Evol. Microbiol.">
        <title>Streptococcus sciuri sp. nov., Staphylococcus marylandisciuri sp. nov. and Staphylococcus americanisciuri sp. nov., isolated from faeces of eastern grey squirrel (Sciurus carolinensis).</title>
        <authorList>
            <person name="Volokhov D.V."/>
            <person name="Zagorodnyaya T.A."/>
            <person name="Furtak V.A."/>
            <person name="Nattanmai G."/>
            <person name="Randall L."/>
            <person name="Jose S."/>
            <person name="Gao Y."/>
            <person name="Eisenberg T."/>
            <person name="Delmonte P."/>
            <person name="Blom J."/>
            <person name="Mitchell K.K."/>
        </authorList>
    </citation>
    <scope>NUCLEOTIDE SEQUENCE [LARGE SCALE GENOMIC DNA]</scope>
    <source>
        <strain evidence="2 3">GRT3</strain>
    </source>
</reference>
<dbReference type="InterPro" id="IPR050695">
    <property type="entry name" value="N-acetylmuramoyl_amidase_3"/>
</dbReference>